<comment type="caution">
    <text evidence="2">The sequence shown here is derived from an EMBL/GenBank/DDBJ whole genome shotgun (WGS) entry which is preliminary data.</text>
</comment>
<proteinExistence type="predicted"/>
<organism evidence="2 3">
    <name type="scientific">Podospora appendiculata</name>
    <dbReference type="NCBI Taxonomy" id="314037"/>
    <lineage>
        <taxon>Eukaryota</taxon>
        <taxon>Fungi</taxon>
        <taxon>Dikarya</taxon>
        <taxon>Ascomycota</taxon>
        <taxon>Pezizomycotina</taxon>
        <taxon>Sordariomycetes</taxon>
        <taxon>Sordariomycetidae</taxon>
        <taxon>Sordariales</taxon>
        <taxon>Podosporaceae</taxon>
        <taxon>Podospora</taxon>
    </lineage>
</organism>
<dbReference type="EMBL" id="JAULSO010000002">
    <property type="protein sequence ID" value="KAK3689636.1"/>
    <property type="molecule type" value="Genomic_DNA"/>
</dbReference>
<keyword evidence="3" id="KW-1185">Reference proteome</keyword>
<gene>
    <name evidence="2" type="ORF">B0T22DRAFT_175528</name>
</gene>
<dbReference type="AlphaFoldDB" id="A0AAE0XBW1"/>
<name>A0AAE0XBW1_9PEZI</name>
<protein>
    <submittedName>
        <fullName evidence="2">Uncharacterized protein</fullName>
    </submittedName>
</protein>
<sequence length="260" mass="29091">MVNRSKDVLPLPSVPKRLDISRCTLCATCLDLHHSGIGSDLAAREQRLGVTKSKKDDTQDHEQVCCWILVPHWRWKTDQETPLRSERAHFSATPYVPSDARAPNTANRPPFALREPCLYQLQSGGRPRCARNTTCHRSGNSLAASYYVSDQETGREPRAGIRDFKKLLDSYSIKTHTDPGCHDSSLRSVKVRSRIRKDKQSGTIPRDVSDRDHMAPFRPACPMIGQRGKGSGACKEAYRAGVSISCTVRSGDRVQPMIRH</sequence>
<reference evidence="2" key="2">
    <citation type="submission" date="2023-06" db="EMBL/GenBank/DDBJ databases">
        <authorList>
            <consortium name="Lawrence Berkeley National Laboratory"/>
            <person name="Haridas S."/>
            <person name="Hensen N."/>
            <person name="Bonometti L."/>
            <person name="Westerberg I."/>
            <person name="Brannstrom I.O."/>
            <person name="Guillou S."/>
            <person name="Cros-Aarteil S."/>
            <person name="Calhoun S."/>
            <person name="Kuo A."/>
            <person name="Mondo S."/>
            <person name="Pangilinan J."/>
            <person name="Riley R."/>
            <person name="Labutti K."/>
            <person name="Andreopoulos B."/>
            <person name="Lipzen A."/>
            <person name="Chen C."/>
            <person name="Yanf M."/>
            <person name="Daum C."/>
            <person name="Ng V."/>
            <person name="Clum A."/>
            <person name="Steindorff A."/>
            <person name="Ohm R."/>
            <person name="Martin F."/>
            <person name="Silar P."/>
            <person name="Natvig D."/>
            <person name="Lalanne C."/>
            <person name="Gautier V."/>
            <person name="Ament-Velasquez S.L."/>
            <person name="Kruys A."/>
            <person name="Hutchinson M.I."/>
            <person name="Powell A.J."/>
            <person name="Barry K."/>
            <person name="Miller A.N."/>
            <person name="Grigoriev I.V."/>
            <person name="Debuchy R."/>
            <person name="Gladieux P."/>
            <person name="Thoren M.H."/>
            <person name="Johannesson H."/>
        </authorList>
    </citation>
    <scope>NUCLEOTIDE SEQUENCE</scope>
    <source>
        <strain evidence="2">CBS 314.62</strain>
    </source>
</reference>
<reference evidence="2" key="1">
    <citation type="journal article" date="2023" name="Mol. Phylogenet. Evol.">
        <title>Genome-scale phylogeny and comparative genomics of the fungal order Sordariales.</title>
        <authorList>
            <person name="Hensen N."/>
            <person name="Bonometti L."/>
            <person name="Westerberg I."/>
            <person name="Brannstrom I.O."/>
            <person name="Guillou S."/>
            <person name="Cros-Aarteil S."/>
            <person name="Calhoun S."/>
            <person name="Haridas S."/>
            <person name="Kuo A."/>
            <person name="Mondo S."/>
            <person name="Pangilinan J."/>
            <person name="Riley R."/>
            <person name="LaButti K."/>
            <person name="Andreopoulos B."/>
            <person name="Lipzen A."/>
            <person name="Chen C."/>
            <person name="Yan M."/>
            <person name="Daum C."/>
            <person name="Ng V."/>
            <person name="Clum A."/>
            <person name="Steindorff A."/>
            <person name="Ohm R.A."/>
            <person name="Martin F."/>
            <person name="Silar P."/>
            <person name="Natvig D.O."/>
            <person name="Lalanne C."/>
            <person name="Gautier V."/>
            <person name="Ament-Velasquez S.L."/>
            <person name="Kruys A."/>
            <person name="Hutchinson M.I."/>
            <person name="Powell A.J."/>
            <person name="Barry K."/>
            <person name="Miller A.N."/>
            <person name="Grigoriev I.V."/>
            <person name="Debuchy R."/>
            <person name="Gladieux P."/>
            <person name="Hiltunen Thoren M."/>
            <person name="Johannesson H."/>
        </authorList>
    </citation>
    <scope>NUCLEOTIDE SEQUENCE</scope>
    <source>
        <strain evidence="2">CBS 314.62</strain>
    </source>
</reference>
<evidence type="ECO:0000313" key="3">
    <source>
        <dbReference type="Proteomes" id="UP001270362"/>
    </source>
</evidence>
<evidence type="ECO:0000256" key="1">
    <source>
        <dbReference type="SAM" id="MobiDB-lite"/>
    </source>
</evidence>
<evidence type="ECO:0000313" key="2">
    <source>
        <dbReference type="EMBL" id="KAK3689636.1"/>
    </source>
</evidence>
<dbReference type="Proteomes" id="UP001270362">
    <property type="component" value="Unassembled WGS sequence"/>
</dbReference>
<feature type="region of interest" description="Disordered" evidence="1">
    <location>
        <begin position="196"/>
        <end position="218"/>
    </location>
</feature>
<accession>A0AAE0XBW1</accession>